<reference evidence="1 2" key="1">
    <citation type="journal article" date="2011" name="Int. J. Syst. Evol. Microbiol.">
        <title>Allobacillus halotolerans gen. nov., sp. nov. isolated from shrimp paste.</title>
        <authorList>
            <person name="Sheu S.Y."/>
            <person name="Arun A.B."/>
            <person name="Jiang S.R."/>
            <person name="Young C.C."/>
            <person name="Chen W.M."/>
        </authorList>
    </citation>
    <scope>NUCLEOTIDE SEQUENCE [LARGE SCALE GENOMIC DNA]</scope>
    <source>
        <strain evidence="1 2">LMG 24826</strain>
    </source>
</reference>
<organism evidence="1 2">
    <name type="scientific">Allobacillus halotolerans</name>
    <dbReference type="NCBI Taxonomy" id="570278"/>
    <lineage>
        <taxon>Bacteria</taxon>
        <taxon>Bacillati</taxon>
        <taxon>Bacillota</taxon>
        <taxon>Bacilli</taxon>
        <taxon>Bacillales</taxon>
        <taxon>Bacillaceae</taxon>
        <taxon>Allobacillus</taxon>
    </lineage>
</organism>
<dbReference type="PANTHER" id="PTHR34822:SF1">
    <property type="entry name" value="GRPB FAMILY PROTEIN"/>
    <property type="match status" value="1"/>
</dbReference>
<gene>
    <name evidence="1" type="ORF">KQ486_04855</name>
</gene>
<accession>A0ABS6GMJ4</accession>
<dbReference type="PANTHER" id="PTHR34822">
    <property type="entry name" value="GRPB DOMAIN PROTEIN (AFU_ORTHOLOGUE AFUA_1G01530)"/>
    <property type="match status" value="1"/>
</dbReference>
<dbReference type="Proteomes" id="UP000812672">
    <property type="component" value="Unassembled WGS sequence"/>
</dbReference>
<dbReference type="RefSeq" id="WP_216686937.1">
    <property type="nucleotide sequence ID" value="NZ_CAUPKR010000004.1"/>
</dbReference>
<evidence type="ECO:0000313" key="1">
    <source>
        <dbReference type="EMBL" id="MBU6080337.1"/>
    </source>
</evidence>
<name>A0ABS6GMJ4_9BACI</name>
<evidence type="ECO:0000313" key="2">
    <source>
        <dbReference type="Proteomes" id="UP000812672"/>
    </source>
</evidence>
<sequence length="165" mass="19205">MEKVNFISDDNLYKKAEEAFIEYKSFLRNLLPGADIQHIGSTAIPGSLTKEDLDIQVRVSAAEFPRAITVLMKHYETNEGNTKTDTFRAFQDDGADPRLGIQLTVIDSELDFFWKIREVLKLNDEYLREYDNLKRTYEGRDMGAYREAKSEFFEKLMASPEFKRL</sequence>
<dbReference type="EMBL" id="JAHLZF010000005">
    <property type="protein sequence ID" value="MBU6080337.1"/>
    <property type="molecule type" value="Genomic_DNA"/>
</dbReference>
<dbReference type="Pfam" id="PF04229">
    <property type="entry name" value="GrpB"/>
    <property type="match status" value="1"/>
</dbReference>
<proteinExistence type="predicted"/>
<comment type="caution">
    <text evidence="1">The sequence shown here is derived from an EMBL/GenBank/DDBJ whole genome shotgun (WGS) entry which is preliminary data.</text>
</comment>
<protein>
    <submittedName>
        <fullName evidence="1">GrpB family protein</fullName>
    </submittedName>
</protein>
<dbReference type="InterPro" id="IPR007344">
    <property type="entry name" value="GrpB/CoaE"/>
</dbReference>
<keyword evidence="2" id="KW-1185">Reference proteome</keyword>